<keyword evidence="3 4" id="KW-0472">Membrane</keyword>
<evidence type="ECO:0000256" key="1">
    <source>
        <dbReference type="ARBA" id="ARBA00004370"/>
    </source>
</evidence>
<sequence length="146" mass="16827">MKLRPLDITAWIFTIIIMSLVFLWIGDFGSLSYLAQSPISSYVENLWRLMYISASGVFGVFMGSLIFFSIRFRYSETVQEKQMRKTDVTKVVITVLVVSGIALAYSISQYFSQVLLYQFSLGLLVGLMILLFSSLIFVVYKEYYRD</sequence>
<dbReference type="EMBL" id="CP002656">
    <property type="protein sequence ID" value="AEB95855.1"/>
    <property type="molecule type" value="Genomic_DNA"/>
</dbReference>
<evidence type="ECO:0000313" key="5">
    <source>
        <dbReference type="EMBL" id="AEB95855.1"/>
    </source>
</evidence>
<dbReference type="eggNOG" id="arCOG06033">
    <property type="taxonomic scope" value="Archaea"/>
</dbReference>
<evidence type="ECO:0000313" key="6">
    <source>
        <dbReference type="Proteomes" id="UP000007812"/>
    </source>
</evidence>
<feature type="transmembrane region" description="Helical" evidence="4">
    <location>
        <begin position="7"/>
        <end position="26"/>
    </location>
</feature>
<keyword evidence="6" id="KW-1185">Reference proteome</keyword>
<evidence type="ECO:0000256" key="2">
    <source>
        <dbReference type="ARBA" id="ARBA00022692"/>
    </source>
</evidence>
<dbReference type="STRING" id="1006006.Mcup_1753"/>
<keyword evidence="2 4" id="KW-0812">Transmembrane</keyword>
<feature type="transmembrane region" description="Helical" evidence="4">
    <location>
        <begin position="91"/>
        <end position="111"/>
    </location>
</feature>
<keyword evidence="4" id="KW-1133">Transmembrane helix</keyword>
<dbReference type="KEGG" id="mcn:Mcup_1753"/>
<feature type="transmembrane region" description="Helical" evidence="4">
    <location>
        <begin position="46"/>
        <end position="70"/>
    </location>
</feature>
<dbReference type="GO" id="GO:0016020">
    <property type="term" value="C:membrane"/>
    <property type="evidence" value="ECO:0007669"/>
    <property type="project" value="UniProtKB-SubCell"/>
</dbReference>
<dbReference type="InterPro" id="IPR036257">
    <property type="entry name" value="Cyt_c_oxidase_su2_TM_sf"/>
</dbReference>
<accession>F4G0G8</accession>
<dbReference type="RefSeq" id="WP_013738353.1">
    <property type="nucleotide sequence ID" value="NC_015435.1"/>
</dbReference>
<gene>
    <name evidence="5" type="ordered locus">Mcup_1753</name>
</gene>
<dbReference type="Proteomes" id="UP000007812">
    <property type="component" value="Chromosome"/>
</dbReference>
<comment type="subcellular location">
    <subcellularLocation>
        <location evidence="1">Membrane</location>
    </subcellularLocation>
</comment>
<reference evidence="5 6" key="1">
    <citation type="journal article" date="2011" name="J. Bacteriol.">
        <title>Complete genome sequence of Metallosphaera cuprina, a metal sulfide-oxidizing archaeon from a hot spring.</title>
        <authorList>
            <person name="Liu L.J."/>
            <person name="You X.Y."/>
            <person name="Zheng H."/>
            <person name="Wang S."/>
            <person name="Jiang C.Y."/>
            <person name="Liu S.J."/>
        </authorList>
    </citation>
    <scope>NUCLEOTIDE SEQUENCE [LARGE SCALE GENOMIC DNA]</scope>
    <source>
        <strain evidence="5 6">Ar-4</strain>
    </source>
</reference>
<evidence type="ECO:0000256" key="4">
    <source>
        <dbReference type="SAM" id="Phobius"/>
    </source>
</evidence>
<protein>
    <submittedName>
        <fullName evidence="5">Uncharacterized protein</fullName>
    </submittedName>
</protein>
<dbReference type="PATRIC" id="fig|1006006.8.peg.1760"/>
<dbReference type="HOGENOM" id="CLU_1754788_0_0_2"/>
<dbReference type="Gene3D" id="1.10.287.90">
    <property type="match status" value="1"/>
</dbReference>
<dbReference type="GeneID" id="10493941"/>
<feature type="transmembrane region" description="Helical" evidence="4">
    <location>
        <begin position="117"/>
        <end position="140"/>
    </location>
</feature>
<name>F4G0G8_METCR</name>
<dbReference type="AlphaFoldDB" id="F4G0G8"/>
<proteinExistence type="predicted"/>
<organism evidence="5 6">
    <name type="scientific">Metallosphaera cuprina (strain Ar-4)</name>
    <dbReference type="NCBI Taxonomy" id="1006006"/>
    <lineage>
        <taxon>Archaea</taxon>
        <taxon>Thermoproteota</taxon>
        <taxon>Thermoprotei</taxon>
        <taxon>Sulfolobales</taxon>
        <taxon>Sulfolobaceae</taxon>
        <taxon>Metallosphaera</taxon>
    </lineage>
</organism>
<evidence type="ECO:0000256" key="3">
    <source>
        <dbReference type="ARBA" id="ARBA00023136"/>
    </source>
</evidence>